<proteinExistence type="predicted"/>
<comment type="caution">
    <text evidence="2">The sequence shown here is derived from an EMBL/GenBank/DDBJ whole genome shotgun (WGS) entry which is preliminary data.</text>
</comment>
<evidence type="ECO:0000256" key="1">
    <source>
        <dbReference type="SAM" id="MobiDB-lite"/>
    </source>
</evidence>
<keyword evidence="3" id="KW-1185">Reference proteome</keyword>
<reference evidence="3" key="1">
    <citation type="journal article" date="2019" name="Int. J. Syst. Evol. Microbiol.">
        <title>The Global Catalogue of Microorganisms (GCM) 10K type strain sequencing project: providing services to taxonomists for standard genome sequencing and annotation.</title>
        <authorList>
            <consortium name="The Broad Institute Genomics Platform"/>
            <consortium name="The Broad Institute Genome Sequencing Center for Infectious Disease"/>
            <person name="Wu L."/>
            <person name="Ma J."/>
        </authorList>
    </citation>
    <scope>NUCLEOTIDE SEQUENCE [LARGE SCALE GENOMIC DNA]</scope>
    <source>
        <strain evidence="3">JCM 18324</strain>
    </source>
</reference>
<sequence>MSAQPFAVLRRFAGTRARIATLAALLCAALVAGLAVWTPWQHGAASSAAPKASGPLTADEAMREAQAQEREVVVEAETTPTSRTFALPDGTWRSEINAVPVRTRQPDGTWAPVDAGLRRSKDGTRLRPENTPGHVEFAASSTGRTASSASPATTQRASRSPHSARTALRRPAAGAQNAVRAGTDDAVRAGTDDAVRAVQERGSFLASATYGEHTITYTWPGALPDPVVDSNRALYREVMPGVDLLLVAREEGGFGQLLIVKNEQAARQDALRTVSYRLSSDTAAFTLDGTTGGVTITNAADGKPVGVIPTPFAWDSNGLENPEDPAAKPYTDTTTARTTLALTGLTGPEPGSVTAQLPAALDGDGTGQATLTLDAGATGLLTGKQVDAGTVRFPVFIDPTLELGEKGWTIAYKPYPNSNYYDGTNYNGGTSEARVGYESQDGGLARSFWRMSFPSAAHGSTVLSANWKIKNTHAWSCSEPRQIELWLTGGISTSTTWKNQPSWARKLDAKSYAHGNEKFGCSDAYVGYNVKSGAQDGATKNWSSITLGLRATTETSTYTWRKYSASTALFTITFNRKPAQPVNGDITPGECKTVVGEEVIGLTDVVLKATATDYDNNLKGLRFRLWETGVSTKILDKVITGTGGSRTQTASVTVASTELADAKTYSWDVRAEDTEGAVSTFWPPGDQPCRFTVDNTAPAAPTMTSEDFPRANAAGSNWAVNAPHGTSGSVTLDSGDSTTGYVIGFNSGNFTYIYLDDPATGQTFRIDRDAATGHLIESVTRASKGQPVTITLKAPMAGPMYLKGYARDAVGNFSLASEIKTYVPSGRAADAPGDVTGDTYPDLVGLWSNGSLWTYPGEDGGELFTNMAASYNGKGEQSPSGHFYDADSTATSKKHALISKWDDFYPGDGLTDLLARTPDGRLWIYQGDGYGGVNVDERVRVLVPDNAPDPATWGEMRTSGDVTGDGEPDLMIVTDGGQLWFLGGYTAAAFTDAIRLTSDSGWSTRDVLAVADFDLDKTPDLLWRNLSSGKIYLRHGKPGAAGEGSVDPVSLALGANSRDGADAEFGTGWTEAAINHIVVIPDTSGDGIPDIWARETATGKIRLYHPSKTNTNAYVKIVWNGDMNAFLTFT</sequence>
<name>A0ABP8ZRQ1_9ACTN</name>
<dbReference type="EMBL" id="BAABJV010000001">
    <property type="protein sequence ID" value="GAA4764238.1"/>
    <property type="molecule type" value="Genomic_DNA"/>
</dbReference>
<feature type="compositionally biased region" description="Basic and acidic residues" evidence="1">
    <location>
        <begin position="116"/>
        <end position="128"/>
    </location>
</feature>
<feature type="compositionally biased region" description="Low complexity" evidence="1">
    <location>
        <begin position="138"/>
        <end position="160"/>
    </location>
</feature>
<gene>
    <name evidence="2" type="ORF">GCM10023329_07550</name>
</gene>
<dbReference type="RefSeq" id="WP_345609310.1">
    <property type="nucleotide sequence ID" value="NZ_BAABJV010000001.1"/>
</dbReference>
<dbReference type="Proteomes" id="UP001501147">
    <property type="component" value="Unassembled WGS sequence"/>
</dbReference>
<protein>
    <submittedName>
        <fullName evidence="2">VCBS repeat-containing protein</fullName>
    </submittedName>
</protein>
<organism evidence="2 3">
    <name type="scientific">Streptomyces sanyensis</name>
    <dbReference type="NCBI Taxonomy" id="568869"/>
    <lineage>
        <taxon>Bacteria</taxon>
        <taxon>Bacillati</taxon>
        <taxon>Actinomycetota</taxon>
        <taxon>Actinomycetes</taxon>
        <taxon>Kitasatosporales</taxon>
        <taxon>Streptomycetaceae</taxon>
        <taxon>Streptomyces</taxon>
    </lineage>
</organism>
<feature type="region of interest" description="Disordered" evidence="1">
    <location>
        <begin position="104"/>
        <end position="181"/>
    </location>
</feature>
<dbReference type="SUPFAM" id="SSF69318">
    <property type="entry name" value="Integrin alpha N-terminal domain"/>
    <property type="match status" value="1"/>
</dbReference>
<evidence type="ECO:0000313" key="2">
    <source>
        <dbReference type="EMBL" id="GAA4764238.1"/>
    </source>
</evidence>
<evidence type="ECO:0000313" key="3">
    <source>
        <dbReference type="Proteomes" id="UP001501147"/>
    </source>
</evidence>
<accession>A0ABP8ZRQ1</accession>
<dbReference type="InterPro" id="IPR028994">
    <property type="entry name" value="Integrin_alpha_N"/>
</dbReference>